<name>W6EC07_9CAUD</name>
<organism evidence="1 2">
    <name type="scientific">Rhizobium phage vB_RglS_P106B</name>
    <dbReference type="NCBI Taxonomy" id="1458697"/>
    <lineage>
        <taxon>Viruses</taxon>
        <taxon>Duplodnaviria</taxon>
        <taxon>Heunggongvirae</taxon>
        <taxon>Uroviricota</taxon>
        <taxon>Caudoviricetes</taxon>
        <taxon>Rigallicvirus</taxon>
        <taxon>Rigallicvirus P106B</taxon>
    </lineage>
</organism>
<dbReference type="EMBL" id="KF977490">
    <property type="protein sequence ID" value="AHJ10707.1"/>
    <property type="molecule type" value="Genomic_DNA"/>
</dbReference>
<gene>
    <name evidence="1" type="ORF">P106B_24</name>
</gene>
<dbReference type="KEGG" id="vg:18502970"/>
<evidence type="ECO:0000313" key="1">
    <source>
        <dbReference type="EMBL" id="AHJ10707.1"/>
    </source>
</evidence>
<evidence type="ECO:0000313" key="2">
    <source>
        <dbReference type="Proteomes" id="UP000019367"/>
    </source>
</evidence>
<dbReference type="Proteomes" id="UP000019367">
    <property type="component" value="Segment"/>
</dbReference>
<accession>W6EC07</accession>
<sequence length="67" mass="7836">MNEFCCIWFEQTQRWIVLFPSGEIIDVEFPAIGYAVNAALERIGASESDFDCEEDTGMFYRYVRELI</sequence>
<keyword evidence="2" id="KW-1185">Reference proteome</keyword>
<protein>
    <submittedName>
        <fullName evidence="1">Uncharacterized protein</fullName>
    </submittedName>
</protein>
<dbReference type="RefSeq" id="YP_009005950.1">
    <property type="nucleotide sequence ID" value="NC_023566.1"/>
</dbReference>
<proteinExistence type="predicted"/>
<reference evidence="1 2" key="1">
    <citation type="journal article" date="2015" name="Microbiology">
        <title>Genomic and phenotypic characterization of Rhizobium gallicum phage vB_RglS_P106B.</title>
        <authorList>
            <person name="Halmillawewa A.P."/>
            <person name="Restrepo-Cordoba M."/>
            <person name="Yost C.K."/>
            <person name="Hynes M.F."/>
        </authorList>
    </citation>
    <scope>NUCLEOTIDE SEQUENCE [LARGE SCALE GENOMIC DNA]</scope>
</reference>
<dbReference type="GeneID" id="18502970"/>